<name>A0A6I8LLG1_9PSEU</name>
<gene>
    <name evidence="2" type="ORF">AA23TX_02882</name>
</gene>
<evidence type="ECO:0000313" key="2">
    <source>
        <dbReference type="EMBL" id="VVJ17861.1"/>
    </source>
</evidence>
<accession>A0A6I8LLG1</accession>
<organism evidence="2 3">
    <name type="scientific">Amycolatopsis camponoti</name>
    <dbReference type="NCBI Taxonomy" id="2606593"/>
    <lineage>
        <taxon>Bacteria</taxon>
        <taxon>Bacillati</taxon>
        <taxon>Actinomycetota</taxon>
        <taxon>Actinomycetes</taxon>
        <taxon>Pseudonocardiales</taxon>
        <taxon>Pseudonocardiaceae</taxon>
        <taxon>Amycolatopsis</taxon>
    </lineage>
</organism>
<evidence type="ECO:0000256" key="1">
    <source>
        <dbReference type="SAM" id="MobiDB-lite"/>
    </source>
</evidence>
<evidence type="ECO:0000313" key="3">
    <source>
        <dbReference type="Proteomes" id="UP000399805"/>
    </source>
</evidence>
<dbReference type="AlphaFoldDB" id="A0A6I8LLG1"/>
<dbReference type="EMBL" id="CABVGP010000001">
    <property type="protein sequence ID" value="VVJ17861.1"/>
    <property type="molecule type" value="Genomic_DNA"/>
</dbReference>
<proteinExistence type="predicted"/>
<dbReference type="Proteomes" id="UP000399805">
    <property type="component" value="Unassembled WGS sequence"/>
</dbReference>
<protein>
    <submittedName>
        <fullName evidence="2">Uncharacterized protein</fullName>
    </submittedName>
</protein>
<reference evidence="2 3" key="1">
    <citation type="submission" date="2019-09" db="EMBL/GenBank/DDBJ databases">
        <authorList>
            <person name="Leyn A S."/>
        </authorList>
    </citation>
    <scope>NUCLEOTIDE SEQUENCE [LARGE SCALE GENOMIC DNA]</scope>
    <source>
        <strain evidence="2">AA231_1</strain>
    </source>
</reference>
<feature type="region of interest" description="Disordered" evidence="1">
    <location>
        <begin position="1"/>
        <end position="21"/>
    </location>
</feature>
<keyword evidence="3" id="KW-1185">Reference proteome</keyword>
<sequence length="38" mass="4198">MCGTSRTCAGPEANAGRNPGKRLRSDMILTELRKYVLM</sequence>